<feature type="region of interest" description="Disordered" evidence="1">
    <location>
        <begin position="96"/>
        <end position="119"/>
    </location>
</feature>
<name>A0A7W6XXK6_9HYPH</name>
<dbReference type="AlphaFoldDB" id="A0A7W6XXK6"/>
<protein>
    <submittedName>
        <fullName evidence="2">Uncharacterized protein</fullName>
    </submittedName>
</protein>
<gene>
    <name evidence="2" type="ORF">GGE15_004881</name>
</gene>
<evidence type="ECO:0000256" key="1">
    <source>
        <dbReference type="SAM" id="MobiDB-lite"/>
    </source>
</evidence>
<feature type="compositionally biased region" description="Basic and acidic residues" evidence="1">
    <location>
        <begin position="96"/>
        <end position="112"/>
    </location>
</feature>
<accession>A0A7W6XXK6</accession>
<organism evidence="2 3">
    <name type="scientific">Rhizobium esperanzae</name>
    <dbReference type="NCBI Taxonomy" id="1967781"/>
    <lineage>
        <taxon>Bacteria</taxon>
        <taxon>Pseudomonadati</taxon>
        <taxon>Pseudomonadota</taxon>
        <taxon>Alphaproteobacteria</taxon>
        <taxon>Hyphomicrobiales</taxon>
        <taxon>Rhizobiaceae</taxon>
        <taxon>Rhizobium/Agrobacterium group</taxon>
        <taxon>Rhizobium</taxon>
    </lineage>
</organism>
<comment type="caution">
    <text evidence="2">The sequence shown here is derived from an EMBL/GenBank/DDBJ whole genome shotgun (WGS) entry which is preliminary data.</text>
</comment>
<evidence type="ECO:0000313" key="2">
    <source>
        <dbReference type="EMBL" id="MBB4441592.1"/>
    </source>
</evidence>
<sequence>MRGHHRESRSFRNLPAHLYGGVRPSCFRVLPLRGGVARPSRHPRPLAHMPCEGGNMVQASVRSSRRRASYRARRHCGRRGAAIPSICRTFNMGDKSVEDSHRRHGTENEPDRPALSADGQCVPTIGRRNINDGLPGYSPAYSAVLRSSIAIGTRRTLCKTAGCLTTRSSGFKT</sequence>
<proteinExistence type="predicted"/>
<dbReference type="EMBL" id="JACIHI010000012">
    <property type="protein sequence ID" value="MBB4441592.1"/>
    <property type="molecule type" value="Genomic_DNA"/>
</dbReference>
<evidence type="ECO:0000313" key="3">
    <source>
        <dbReference type="Proteomes" id="UP000533724"/>
    </source>
</evidence>
<reference evidence="2 3" key="1">
    <citation type="submission" date="2020-08" db="EMBL/GenBank/DDBJ databases">
        <title>Genomic Encyclopedia of Type Strains, Phase IV (KMG-V): Genome sequencing to study the core and pangenomes of soil and plant-associated prokaryotes.</title>
        <authorList>
            <person name="Whitman W."/>
        </authorList>
    </citation>
    <scope>NUCLEOTIDE SEQUENCE [LARGE SCALE GENOMIC DNA]</scope>
    <source>
        <strain evidence="2 3">SEMIA 414</strain>
    </source>
</reference>
<dbReference type="Proteomes" id="UP000533724">
    <property type="component" value="Unassembled WGS sequence"/>
</dbReference>